<proteinExistence type="predicted"/>
<dbReference type="Gene3D" id="3.40.630.30">
    <property type="match status" value="1"/>
</dbReference>
<evidence type="ECO:0000313" key="2">
    <source>
        <dbReference type="EMBL" id="GGD84616.1"/>
    </source>
</evidence>
<dbReference type="Pfam" id="PF00583">
    <property type="entry name" value="Acetyltransf_1"/>
    <property type="match status" value="1"/>
</dbReference>
<dbReference type="Proteomes" id="UP000619041">
    <property type="component" value="Unassembled WGS sequence"/>
</dbReference>
<feature type="domain" description="N-acetyltransferase" evidence="1">
    <location>
        <begin position="7"/>
        <end position="165"/>
    </location>
</feature>
<reference evidence="3" key="1">
    <citation type="journal article" date="2019" name="Int. J. Syst. Evol. Microbiol.">
        <title>The Global Catalogue of Microorganisms (GCM) 10K type strain sequencing project: providing services to taxonomists for standard genome sequencing and annotation.</title>
        <authorList>
            <consortium name="The Broad Institute Genomics Platform"/>
            <consortium name="The Broad Institute Genome Sequencing Center for Infectious Disease"/>
            <person name="Wu L."/>
            <person name="Ma J."/>
        </authorList>
    </citation>
    <scope>NUCLEOTIDE SEQUENCE [LARGE SCALE GENOMIC DNA]</scope>
    <source>
        <strain evidence="3">CGMCC 1.15959</strain>
    </source>
</reference>
<evidence type="ECO:0000313" key="3">
    <source>
        <dbReference type="Proteomes" id="UP000619041"/>
    </source>
</evidence>
<keyword evidence="3" id="KW-1185">Reference proteome</keyword>
<dbReference type="InterPro" id="IPR000182">
    <property type="entry name" value="GNAT_dom"/>
</dbReference>
<sequence>MSYGPGIVVRRFKREDLPAALRIQSEVYPQVLRESEDAFASKLHVAAPYSAAATIDGQLAGYLLAHGWPSHSPPSLGEILPHEQRSEILFIHDLAVGFTGRGRGIGRLLIECALELAALDGLQDAELVAVKGAASYWRRFGFNDAPCSEAMAMKLTSYGPSARWPLNEFHYGALRCSLLTARLRNG</sequence>
<accession>A0ABQ1RZ06</accession>
<comment type="caution">
    <text evidence="2">The sequence shown here is derived from an EMBL/GenBank/DDBJ whole genome shotgun (WGS) entry which is preliminary data.</text>
</comment>
<dbReference type="EMBL" id="BMKL01000001">
    <property type="protein sequence ID" value="GGD84616.1"/>
    <property type="molecule type" value="Genomic_DNA"/>
</dbReference>
<protein>
    <recommendedName>
        <fullName evidence="1">N-acetyltransferase domain-containing protein</fullName>
    </recommendedName>
</protein>
<dbReference type="RefSeq" id="WP_188643291.1">
    <property type="nucleotide sequence ID" value="NZ_BMKL01000001.1"/>
</dbReference>
<dbReference type="InterPro" id="IPR016181">
    <property type="entry name" value="Acyl_CoA_acyltransferase"/>
</dbReference>
<name>A0ABQ1RZ06_9SPHN</name>
<evidence type="ECO:0000259" key="1">
    <source>
        <dbReference type="PROSITE" id="PS51186"/>
    </source>
</evidence>
<dbReference type="PROSITE" id="PS51186">
    <property type="entry name" value="GNAT"/>
    <property type="match status" value="1"/>
</dbReference>
<organism evidence="2 3">
    <name type="scientific">Tsuneonella deserti</name>
    <dbReference type="NCBI Taxonomy" id="2035528"/>
    <lineage>
        <taxon>Bacteria</taxon>
        <taxon>Pseudomonadati</taxon>
        <taxon>Pseudomonadota</taxon>
        <taxon>Alphaproteobacteria</taxon>
        <taxon>Sphingomonadales</taxon>
        <taxon>Erythrobacteraceae</taxon>
        <taxon>Tsuneonella</taxon>
    </lineage>
</organism>
<dbReference type="CDD" id="cd04301">
    <property type="entry name" value="NAT_SF"/>
    <property type="match status" value="1"/>
</dbReference>
<gene>
    <name evidence="2" type="ORF">GCM10011515_00450</name>
</gene>
<dbReference type="SUPFAM" id="SSF55729">
    <property type="entry name" value="Acyl-CoA N-acyltransferases (Nat)"/>
    <property type="match status" value="1"/>
</dbReference>